<dbReference type="GO" id="GO:0017124">
    <property type="term" value="F:SH3 domain binding"/>
    <property type="evidence" value="ECO:0007669"/>
    <property type="project" value="UniProtKB-KW"/>
</dbReference>
<dbReference type="AlphaFoldDB" id="A0A091N8A2"/>
<dbReference type="Pfam" id="PF00017">
    <property type="entry name" value="SH2"/>
    <property type="match status" value="1"/>
</dbReference>
<dbReference type="SUPFAM" id="SSF55550">
    <property type="entry name" value="SH2 domain"/>
    <property type="match status" value="1"/>
</dbReference>
<organism evidence="10 11">
    <name type="scientific">Acanthisitta chloris</name>
    <name type="common">rifleman</name>
    <dbReference type="NCBI Taxonomy" id="57068"/>
    <lineage>
        <taxon>Eukaryota</taxon>
        <taxon>Metazoa</taxon>
        <taxon>Chordata</taxon>
        <taxon>Craniata</taxon>
        <taxon>Vertebrata</taxon>
        <taxon>Euteleostomi</taxon>
        <taxon>Archelosauria</taxon>
        <taxon>Archosauria</taxon>
        <taxon>Dinosauria</taxon>
        <taxon>Saurischia</taxon>
        <taxon>Theropoda</taxon>
        <taxon>Coelurosauria</taxon>
        <taxon>Aves</taxon>
        <taxon>Neognathae</taxon>
        <taxon>Neoaves</taxon>
        <taxon>Telluraves</taxon>
        <taxon>Australaves</taxon>
        <taxon>Passeriformes</taxon>
        <taxon>Acanthisittidae</taxon>
        <taxon>Acanthisitta</taxon>
    </lineage>
</organism>
<protein>
    <recommendedName>
        <fullName evidence="5">SH3 domain-binding protein 2</fullName>
    </recommendedName>
</protein>
<dbReference type="InterPro" id="IPR000980">
    <property type="entry name" value="SH2"/>
</dbReference>
<feature type="compositionally biased region" description="Pro residues" evidence="7">
    <location>
        <begin position="230"/>
        <end position="239"/>
    </location>
</feature>
<evidence type="ECO:0000256" key="5">
    <source>
        <dbReference type="ARBA" id="ARBA00070257"/>
    </source>
</evidence>
<evidence type="ECO:0000256" key="3">
    <source>
        <dbReference type="ARBA" id="ARBA00023036"/>
    </source>
</evidence>
<dbReference type="SMART" id="SM00233">
    <property type="entry name" value="PH"/>
    <property type="match status" value="1"/>
</dbReference>
<dbReference type="InterPro" id="IPR035847">
    <property type="entry name" value="SH3BP2_SH2"/>
</dbReference>
<keyword evidence="1" id="KW-0597">Phosphoprotein</keyword>
<feature type="compositionally biased region" description="Pro residues" evidence="7">
    <location>
        <begin position="278"/>
        <end position="288"/>
    </location>
</feature>
<feature type="compositionally biased region" description="Pro residues" evidence="7">
    <location>
        <begin position="344"/>
        <end position="359"/>
    </location>
</feature>
<feature type="domain" description="PH" evidence="9">
    <location>
        <begin position="26"/>
        <end position="130"/>
    </location>
</feature>
<sequence>MASQEQVWPVPMKAIGAQNLLTMPGGVTKSGYLHKKGGTQLQLLKWPLRFVIIHEGCIYYFKSSTSASPQGAFSLKGYNRVMRAAEETTSSNVFPFKLVHISKKHRTWFFSASSEDERKNWMLSLRREIDHYHEKKETITEFSDSGSDVDSFYGSVERPVDIKYSHHSADNEDYDQEEEDESYLQPDTCDIVKDDMVLPPAYPPPPVPHIRKTAYSETRSNSYAGKSTAPTPPPPPPKRSLPDIKLEDLTIWRLNEQPPPVPPLPVFKKPPCVKEPSLLPPEPLPPAQLLPSPEGCEKLKNLNISPRTPPPLPGNKPKLSQLSEKPLEPKVPREHSKPGLFVPPVLPKPPVPSHQPPGIKPRAEKSSCPQLQRSPPDGQSFRSFSFEKPALPSKPRQPDDDSDDDYDKVGLPTSVFLNTFESFEVERIFKACSPQGQPQDGLYCIRNSSTKPGKVLVVWDEPSGKVRNYRIFEKDGKFYLDSDIMFLNMGSLVEYYSTHILPSHESLMLRCPYGYSKPR</sequence>
<dbReference type="PROSITE" id="PS50001">
    <property type="entry name" value="SH2"/>
    <property type="match status" value="1"/>
</dbReference>
<dbReference type="EMBL" id="KK825351">
    <property type="protein sequence ID" value="KFP72312.1"/>
    <property type="molecule type" value="Genomic_DNA"/>
</dbReference>
<evidence type="ECO:0000313" key="10">
    <source>
        <dbReference type="EMBL" id="KFP72312.1"/>
    </source>
</evidence>
<keyword evidence="2 6" id="KW-0727">SH2 domain</keyword>
<keyword evidence="3" id="KW-0729">SH3-binding</keyword>
<feature type="compositionally biased region" description="Basic and acidic residues" evidence="7">
    <location>
        <begin position="240"/>
        <end position="250"/>
    </location>
</feature>
<dbReference type="CDD" id="cd13308">
    <property type="entry name" value="PH_3BP2"/>
    <property type="match status" value="1"/>
</dbReference>
<dbReference type="SMART" id="SM00252">
    <property type="entry name" value="SH2"/>
    <property type="match status" value="1"/>
</dbReference>
<evidence type="ECO:0000313" key="11">
    <source>
        <dbReference type="Proteomes" id="UP000053537"/>
    </source>
</evidence>
<evidence type="ECO:0000256" key="1">
    <source>
        <dbReference type="ARBA" id="ARBA00022553"/>
    </source>
</evidence>
<dbReference type="GO" id="GO:0007165">
    <property type="term" value="P:signal transduction"/>
    <property type="evidence" value="ECO:0007669"/>
    <property type="project" value="InterPro"/>
</dbReference>
<keyword evidence="11" id="KW-1185">Reference proteome</keyword>
<dbReference type="Gene3D" id="3.30.505.10">
    <property type="entry name" value="SH2 domain"/>
    <property type="match status" value="1"/>
</dbReference>
<gene>
    <name evidence="10" type="ORF">N310_09499</name>
</gene>
<reference evidence="10 11" key="1">
    <citation type="submission" date="2014-04" db="EMBL/GenBank/DDBJ databases">
        <title>Genome evolution of avian class.</title>
        <authorList>
            <person name="Zhang G."/>
            <person name="Li C."/>
        </authorList>
    </citation>
    <scope>NUCLEOTIDE SEQUENCE [LARGE SCALE GENOMIC DNA]</scope>
    <source>
        <strain evidence="10">BGI_N310</strain>
    </source>
</reference>
<feature type="region of interest" description="Disordered" evidence="7">
    <location>
        <begin position="216"/>
        <end position="408"/>
    </location>
</feature>
<dbReference type="SUPFAM" id="SSF50729">
    <property type="entry name" value="PH domain-like"/>
    <property type="match status" value="1"/>
</dbReference>
<evidence type="ECO:0000256" key="2">
    <source>
        <dbReference type="ARBA" id="ARBA00022999"/>
    </source>
</evidence>
<dbReference type="InterPro" id="IPR035848">
    <property type="entry name" value="SH3BP2"/>
</dbReference>
<accession>A0A091N8A2</accession>
<dbReference type="PANTHER" id="PTHR15126:SF4">
    <property type="entry name" value="SH3 DOMAIN-BINDING PROTEIN 2"/>
    <property type="match status" value="1"/>
</dbReference>
<name>A0A091N8A2_9PASS</name>
<dbReference type="FunFam" id="3.30.505.10:FF:000043">
    <property type="entry name" value="SH3 domain binding protein 2"/>
    <property type="match status" value="1"/>
</dbReference>
<feature type="domain" description="SH2" evidence="8">
    <location>
        <begin position="415"/>
        <end position="513"/>
    </location>
</feature>
<dbReference type="CDD" id="cd10359">
    <property type="entry name" value="SH2_SH3BP2"/>
    <property type="match status" value="1"/>
</dbReference>
<evidence type="ECO:0000256" key="4">
    <source>
        <dbReference type="ARBA" id="ARBA00056733"/>
    </source>
</evidence>
<dbReference type="InterPro" id="IPR011993">
    <property type="entry name" value="PH-like_dom_sf"/>
</dbReference>
<dbReference type="Proteomes" id="UP000053537">
    <property type="component" value="Unassembled WGS sequence"/>
</dbReference>
<evidence type="ECO:0000256" key="6">
    <source>
        <dbReference type="PROSITE-ProRule" id="PRU00191"/>
    </source>
</evidence>
<dbReference type="PANTHER" id="PTHR15126">
    <property type="entry name" value="SH3-BINDING"/>
    <property type="match status" value="1"/>
</dbReference>
<dbReference type="InterPro" id="IPR001849">
    <property type="entry name" value="PH_domain"/>
</dbReference>
<dbReference type="FunFam" id="2.30.29.30:FF:000147">
    <property type="entry name" value="SH3 domain-binding protein 2 isoform X2"/>
    <property type="match status" value="1"/>
</dbReference>
<dbReference type="Pfam" id="PF00169">
    <property type="entry name" value="PH"/>
    <property type="match status" value="1"/>
</dbReference>
<proteinExistence type="predicted"/>
<dbReference type="InterPro" id="IPR036860">
    <property type="entry name" value="SH2_dom_sf"/>
</dbReference>
<evidence type="ECO:0000259" key="8">
    <source>
        <dbReference type="PROSITE" id="PS50001"/>
    </source>
</evidence>
<evidence type="ECO:0000259" key="9">
    <source>
        <dbReference type="PROSITE" id="PS50003"/>
    </source>
</evidence>
<feature type="compositionally biased region" description="Polar residues" evidence="7">
    <location>
        <begin position="216"/>
        <end position="229"/>
    </location>
</feature>
<dbReference type="PROSITE" id="PS50003">
    <property type="entry name" value="PH_DOMAIN"/>
    <property type="match status" value="1"/>
</dbReference>
<feature type="compositionally biased region" description="Basic and acidic residues" evidence="7">
    <location>
        <begin position="325"/>
        <end position="337"/>
    </location>
</feature>
<evidence type="ECO:0000256" key="7">
    <source>
        <dbReference type="SAM" id="MobiDB-lite"/>
    </source>
</evidence>
<dbReference type="Gene3D" id="2.30.29.30">
    <property type="entry name" value="Pleckstrin-homology domain (PH domain)/Phosphotyrosine-binding domain (PTB)"/>
    <property type="match status" value="1"/>
</dbReference>
<comment type="function">
    <text evidence="4">Binds differentially to the SH3 domains of certain proteins of signal transduction pathways. Binds to phosphatidylinositols; linking the hemopoietic tyrosine kinase fes to the cytoplasmic membrane in a phosphorylation dependent mechanism.</text>
</comment>
<feature type="compositionally biased region" description="Low complexity" evidence="7">
    <location>
        <begin position="266"/>
        <end position="277"/>
    </location>
</feature>